<dbReference type="InterPro" id="IPR045299">
    <property type="entry name" value="Complex1_LYR_NDUFA6_LYRM6"/>
</dbReference>
<evidence type="ECO:0000256" key="10">
    <source>
        <dbReference type="ARBA" id="ARBA00023136"/>
    </source>
</evidence>
<gene>
    <name evidence="15" type="primary">LOC100368689</name>
</gene>
<name>A0ABM0GX75_SACKO</name>
<keyword evidence="8" id="KW-0249">Electron transport</keyword>
<evidence type="ECO:0000256" key="3">
    <source>
        <dbReference type="ARBA" id="ARBA00011790"/>
    </source>
</evidence>
<keyword evidence="5" id="KW-0813">Transport</keyword>
<organism evidence="14 15">
    <name type="scientific">Saccoglossus kowalevskii</name>
    <name type="common">Acorn worm</name>
    <dbReference type="NCBI Taxonomy" id="10224"/>
    <lineage>
        <taxon>Eukaryota</taxon>
        <taxon>Metazoa</taxon>
        <taxon>Hemichordata</taxon>
        <taxon>Enteropneusta</taxon>
        <taxon>Harrimaniidae</taxon>
        <taxon>Saccoglossus</taxon>
    </lineage>
</organism>
<accession>A0ABM0GX75</accession>
<dbReference type="CDD" id="cd20266">
    <property type="entry name" value="Complex1_LYR_NDUFA6_LYRM6"/>
    <property type="match status" value="1"/>
</dbReference>
<keyword evidence="6" id="KW-0679">Respiratory chain</keyword>
<sequence>MAARGTKVARAAVTAAKEAIKPVMSQDENEAKRRVLQLYKAWYREVPHTVFAYKLDISVQQGRNKLREMFMRNAHVQDIRAIDLLVLKGGMDLEETHKAWKQRTHIMRYFHETEKEPKQDFLTKFYEGN</sequence>
<keyword evidence="10" id="KW-0472">Membrane</keyword>
<evidence type="ECO:0000256" key="12">
    <source>
        <dbReference type="ARBA" id="ARBA00032352"/>
    </source>
</evidence>
<evidence type="ECO:0000256" key="1">
    <source>
        <dbReference type="ARBA" id="ARBA00004443"/>
    </source>
</evidence>
<evidence type="ECO:0000256" key="11">
    <source>
        <dbReference type="ARBA" id="ARBA00030213"/>
    </source>
</evidence>
<dbReference type="PANTHER" id="PTHR12964">
    <property type="entry name" value="NADH-UBIQUINONE OXIDOREDUCTASE B14 SUBUNIT"/>
    <property type="match status" value="1"/>
</dbReference>
<dbReference type="GeneID" id="100368689"/>
<comment type="subunit">
    <text evidence="3">Mammalian complex I is composed of 45 different subunits.</text>
</comment>
<comment type="subcellular location">
    <subcellularLocation>
        <location evidence="1">Mitochondrion inner membrane</location>
        <topology evidence="1">Peripheral membrane protein</topology>
        <orientation evidence="1">Matrix side</orientation>
    </subcellularLocation>
</comment>
<proteinExistence type="inferred from homology"/>
<evidence type="ECO:0000256" key="4">
    <source>
        <dbReference type="ARBA" id="ARBA00016386"/>
    </source>
</evidence>
<dbReference type="Proteomes" id="UP000694865">
    <property type="component" value="Unplaced"/>
</dbReference>
<reference evidence="15" key="1">
    <citation type="submission" date="2025-08" db="UniProtKB">
        <authorList>
            <consortium name="RefSeq"/>
        </authorList>
    </citation>
    <scope>IDENTIFICATION</scope>
    <source>
        <tissue evidence="15">Testes</tissue>
    </source>
</reference>
<dbReference type="PIRSF" id="PIRSF006643">
    <property type="entry name" value="NDUA6"/>
    <property type="match status" value="1"/>
</dbReference>
<evidence type="ECO:0000256" key="6">
    <source>
        <dbReference type="ARBA" id="ARBA00022660"/>
    </source>
</evidence>
<evidence type="ECO:0000256" key="9">
    <source>
        <dbReference type="ARBA" id="ARBA00023128"/>
    </source>
</evidence>
<dbReference type="PANTHER" id="PTHR12964:SF0">
    <property type="entry name" value="NADH DEHYDROGENASE [UBIQUINONE] 1 ALPHA SUBCOMPLEX SUBUNIT 6"/>
    <property type="match status" value="1"/>
</dbReference>
<comment type="similarity">
    <text evidence="2">Belongs to the complex I LYR family.</text>
</comment>
<dbReference type="RefSeq" id="XP_002739338.1">
    <property type="nucleotide sequence ID" value="XM_002739292.2"/>
</dbReference>
<evidence type="ECO:0000256" key="5">
    <source>
        <dbReference type="ARBA" id="ARBA00022448"/>
    </source>
</evidence>
<evidence type="ECO:0000256" key="13">
    <source>
        <dbReference type="ARBA" id="ARBA00046116"/>
    </source>
</evidence>
<evidence type="ECO:0000256" key="8">
    <source>
        <dbReference type="ARBA" id="ARBA00022982"/>
    </source>
</evidence>
<keyword evidence="14" id="KW-1185">Reference proteome</keyword>
<keyword evidence="7" id="KW-0999">Mitochondrion inner membrane</keyword>
<keyword evidence="9" id="KW-0496">Mitochondrion</keyword>
<evidence type="ECO:0000256" key="7">
    <source>
        <dbReference type="ARBA" id="ARBA00022792"/>
    </source>
</evidence>
<evidence type="ECO:0000313" key="14">
    <source>
        <dbReference type="Proteomes" id="UP000694865"/>
    </source>
</evidence>
<evidence type="ECO:0000313" key="15">
    <source>
        <dbReference type="RefSeq" id="XP_002739338.1"/>
    </source>
</evidence>
<dbReference type="InterPro" id="IPR016488">
    <property type="entry name" value="NADH_Ub_cplx-1_asu_su-6"/>
</dbReference>
<protein>
    <recommendedName>
        <fullName evidence="4">NADH dehydrogenase [ubiquinone] 1 alpha subcomplex subunit 6</fullName>
    </recommendedName>
    <alternativeName>
        <fullName evidence="11">Complex I-B14</fullName>
    </alternativeName>
    <alternativeName>
        <fullName evidence="12">NADH-ubiquinone oxidoreductase B14 subunit</fullName>
    </alternativeName>
</protein>
<comment type="function">
    <text evidence="13">Accessory subunit of the mitochondrial membrane respiratory chain NADH dehydrogenase (Complex I), that is believed to be not involved in catalysis. Required for proper complex I assembly. Complex I functions in the transfer of electrons from NADH to the respiratory chain. The immediate electron acceptor for the enzyme is believed to be ubiquinone.</text>
</comment>
<evidence type="ECO:0000256" key="2">
    <source>
        <dbReference type="ARBA" id="ARBA00009508"/>
    </source>
</evidence>